<dbReference type="SUPFAM" id="SSF50447">
    <property type="entry name" value="Translation proteins"/>
    <property type="match status" value="1"/>
</dbReference>
<keyword evidence="3" id="KW-0175">Coiled coil</keyword>
<dbReference type="GO" id="GO:0043039">
    <property type="term" value="P:tRNA aminoacylation"/>
    <property type="evidence" value="ECO:0007669"/>
    <property type="project" value="InterPro"/>
</dbReference>
<dbReference type="Gene3D" id="2.40.30.130">
    <property type="match status" value="1"/>
</dbReference>
<dbReference type="EMBL" id="AZER01000014">
    <property type="protein sequence ID" value="KRL27813.1"/>
    <property type="molecule type" value="Genomic_DNA"/>
</dbReference>
<dbReference type="STRING" id="1423746.FD27_GL000554"/>
<dbReference type="PANTHER" id="PTHR43462">
    <property type="entry name" value="ALANYL-TRNA EDITING PROTEIN"/>
    <property type="match status" value="1"/>
</dbReference>
<protein>
    <recommendedName>
        <fullName evidence="4">Threonyl/alanyl tRNA synthetase SAD domain-containing protein</fullName>
    </recommendedName>
</protein>
<dbReference type="Gene3D" id="3.30.980.10">
    <property type="entry name" value="Threonyl-trna Synthetase, Chain A, domain 2"/>
    <property type="match status" value="1"/>
</dbReference>
<evidence type="ECO:0000313" key="5">
    <source>
        <dbReference type="EMBL" id="KRL27813.1"/>
    </source>
</evidence>
<evidence type="ECO:0000313" key="6">
    <source>
        <dbReference type="Proteomes" id="UP000051445"/>
    </source>
</evidence>
<dbReference type="InterPro" id="IPR012947">
    <property type="entry name" value="tRNA_SAD"/>
</dbReference>
<name>A0A0R1PCV5_9LACO</name>
<sequence length="372" mass="42016">MIKPTAYDNFEKLTCTTQIAEVKNGYYAFNETVFYGEKGGQLADHGTINGLQVIDLKWDHGTLYHKVGGDLHNPIHMQVDAQTRWINTTVQSAFHLLDGYYAHQPMKIIEVSANPDSEWYIVDTKQITTQQLADVEQWMNDVIHQDIQTSFSYVKGSEYPDKAYQKYPVVRLVHFGNINTQPCGTCHVNHTSQLQSFAIIGTAKVSTGTKIYITVNQVTTDRLKKDEQVLNDVANKLSINREQILPGISDLQAKNKKLKKQLKNYRQQLARITIQQIIMKNQAVNHIHISNTSDLSILAPQLLRQIKETKLILAQFENKTYFAIVSPQNMARDILARFHQAGEIRGGGSAQIVTGNTSVSGEQLSDLFKTIL</sequence>
<keyword evidence="6" id="KW-1185">Reference proteome</keyword>
<dbReference type="Proteomes" id="UP000051445">
    <property type="component" value="Unassembled WGS sequence"/>
</dbReference>
<organism evidence="5 6">
    <name type="scientific">Limosilactobacillus frumenti DSM 13145</name>
    <dbReference type="NCBI Taxonomy" id="1423746"/>
    <lineage>
        <taxon>Bacteria</taxon>
        <taxon>Bacillati</taxon>
        <taxon>Bacillota</taxon>
        <taxon>Bacilli</taxon>
        <taxon>Lactobacillales</taxon>
        <taxon>Lactobacillaceae</taxon>
        <taxon>Limosilactobacillus</taxon>
    </lineage>
</organism>
<gene>
    <name evidence="5" type="ORF">FD27_GL000554</name>
</gene>
<dbReference type="OrthoDB" id="9812949at2"/>
<dbReference type="Pfam" id="PF07973">
    <property type="entry name" value="tRNA_SAD"/>
    <property type="match status" value="1"/>
</dbReference>
<dbReference type="SMART" id="SM00863">
    <property type="entry name" value="tRNA_SAD"/>
    <property type="match status" value="1"/>
</dbReference>
<dbReference type="InterPro" id="IPR018163">
    <property type="entry name" value="Thr/Ala-tRNA-synth_IIc_edit"/>
</dbReference>
<reference evidence="5 6" key="1">
    <citation type="journal article" date="2015" name="Genome Announc.">
        <title>Expanding the biotechnology potential of lactobacilli through comparative genomics of 213 strains and associated genera.</title>
        <authorList>
            <person name="Sun Z."/>
            <person name="Harris H.M."/>
            <person name="McCann A."/>
            <person name="Guo C."/>
            <person name="Argimon S."/>
            <person name="Zhang W."/>
            <person name="Yang X."/>
            <person name="Jeffery I.B."/>
            <person name="Cooney J.C."/>
            <person name="Kagawa T.F."/>
            <person name="Liu W."/>
            <person name="Song Y."/>
            <person name="Salvetti E."/>
            <person name="Wrobel A."/>
            <person name="Rasinkangas P."/>
            <person name="Parkhill J."/>
            <person name="Rea M.C."/>
            <person name="O'Sullivan O."/>
            <person name="Ritari J."/>
            <person name="Douillard F.P."/>
            <person name="Paul Ross R."/>
            <person name="Yang R."/>
            <person name="Briner A.E."/>
            <person name="Felis G.E."/>
            <person name="de Vos W.M."/>
            <person name="Barrangou R."/>
            <person name="Klaenhammer T.R."/>
            <person name="Caufield P.W."/>
            <person name="Cui Y."/>
            <person name="Zhang H."/>
            <person name="O'Toole P.W."/>
        </authorList>
    </citation>
    <scope>NUCLEOTIDE SEQUENCE [LARGE SCALE GENOMIC DNA]</scope>
    <source>
        <strain evidence="5 6">DSM 13145</strain>
    </source>
</reference>
<evidence type="ECO:0000259" key="4">
    <source>
        <dbReference type="SMART" id="SM00863"/>
    </source>
</evidence>
<dbReference type="InterPro" id="IPR009000">
    <property type="entry name" value="Transl_B-barrel_sf"/>
</dbReference>
<keyword evidence="2" id="KW-0963">Cytoplasm</keyword>
<dbReference type="SUPFAM" id="SSF55186">
    <property type="entry name" value="ThrRS/AlaRS common domain"/>
    <property type="match status" value="1"/>
</dbReference>
<dbReference type="Gene3D" id="6.10.250.550">
    <property type="match status" value="1"/>
</dbReference>
<feature type="domain" description="Threonyl/alanyl tRNA synthetase SAD" evidence="4">
    <location>
        <begin position="170"/>
        <end position="212"/>
    </location>
</feature>
<dbReference type="AlphaFoldDB" id="A0A0R1PCV5"/>
<dbReference type="GO" id="GO:0005524">
    <property type="term" value="F:ATP binding"/>
    <property type="evidence" value="ECO:0007669"/>
    <property type="project" value="InterPro"/>
</dbReference>
<evidence type="ECO:0000256" key="3">
    <source>
        <dbReference type="SAM" id="Coils"/>
    </source>
</evidence>
<comment type="cofactor">
    <cofactor evidence="1">
        <name>Zn(2+)</name>
        <dbReference type="ChEBI" id="CHEBI:29105"/>
    </cofactor>
</comment>
<evidence type="ECO:0000256" key="1">
    <source>
        <dbReference type="ARBA" id="ARBA00001947"/>
    </source>
</evidence>
<dbReference type="InterPro" id="IPR051335">
    <property type="entry name" value="Alanyl-tRNA_Editing_Enzymes"/>
</dbReference>
<dbReference type="GO" id="GO:0004812">
    <property type="term" value="F:aminoacyl-tRNA ligase activity"/>
    <property type="evidence" value="ECO:0007669"/>
    <property type="project" value="InterPro"/>
</dbReference>
<evidence type="ECO:0000256" key="2">
    <source>
        <dbReference type="ARBA" id="ARBA00022490"/>
    </source>
</evidence>
<accession>A0A0R1PCV5</accession>
<dbReference type="PANTHER" id="PTHR43462:SF2">
    <property type="entry name" value="THREONYL AND ALANYL TRNA SYNTHETASE SECOND ADDITIONAL DOMAIN-CONTAINING PROTEIN"/>
    <property type="match status" value="1"/>
</dbReference>
<dbReference type="RefSeq" id="WP_057749821.1">
    <property type="nucleotide sequence ID" value="NZ_AZER01000014.1"/>
</dbReference>
<comment type="caution">
    <text evidence="5">The sequence shown here is derived from an EMBL/GenBank/DDBJ whole genome shotgun (WGS) entry which is preliminary data.</text>
</comment>
<proteinExistence type="predicted"/>
<feature type="coiled-coil region" evidence="3">
    <location>
        <begin position="248"/>
        <end position="275"/>
    </location>
</feature>
<dbReference type="PATRIC" id="fig|1423746.3.peg.563"/>